<dbReference type="Proteomes" id="UP000604661">
    <property type="component" value="Unassembled WGS sequence"/>
</dbReference>
<dbReference type="EMBL" id="JACJTE010000019">
    <property type="protein sequence ID" value="MBD2562533.1"/>
    <property type="molecule type" value="Genomic_DNA"/>
</dbReference>
<evidence type="ECO:0000256" key="1">
    <source>
        <dbReference type="SAM" id="MobiDB-lite"/>
    </source>
</evidence>
<evidence type="ECO:0008006" key="4">
    <source>
        <dbReference type="Google" id="ProtNLM"/>
    </source>
</evidence>
<evidence type="ECO:0000313" key="2">
    <source>
        <dbReference type="EMBL" id="MBD2562533.1"/>
    </source>
</evidence>
<organism evidence="2 3">
    <name type="scientific">Nostoc linckia FACHB-391</name>
    <dbReference type="NCBI Taxonomy" id="2692906"/>
    <lineage>
        <taxon>Bacteria</taxon>
        <taxon>Bacillati</taxon>
        <taxon>Cyanobacteriota</taxon>
        <taxon>Cyanophyceae</taxon>
        <taxon>Nostocales</taxon>
        <taxon>Nostocaceae</taxon>
        <taxon>Nostoc</taxon>
    </lineage>
</organism>
<name>A0ABR8EX67_NOSLI</name>
<sequence>MRLKKKVKILAMCLLSSTILFKLILVQLSAIALDLDNRKNVELIVDDGAITSVKKYSKFDKIDNLQSKALLKQTLKDANSNLQKIKQLHDFTIADVIPIEEYKVEPPKPPEQDEEETQPDTIKPSTLNEQKPYTTTQQILIEKLRQAKKQQQVNQKKIIIDALTFSANRYPWIVNPTDNLSFRPQLFKPNEDENYIDTDLNIRFSGENQFIDKFTYAKFPKAEQFYWVLDNNRLVIETKGTQAGIIAQGRASENYTTQNMTSTQGFWGLQSLTTLPVNFDELIGEAGINDFSIVSIAGELVNPEGIPAGRVIINSGINPEDPNVTVLGNITPILGSGSTLSNDGGGALFELLDGTNTPRIIQAFPTTNLKPLLNGGSVKLELGEIIPDSVLESAGILWGNILTGEGFGFTAPVSSLPGIKIAQRDEFDNFDLLNIAVNPFLTPLERDLSYLNSLSWVSFGKRDPVFEVLSETQKTSNWHRLYVNHPHNRTIIQYDPKEISATYSNVFASPGLSITANFSEFSIDGIQTANSTLGLALGGIFEFIKIDNIDESLAEARQSFKNGESFVPLNTKSTPDQRRQINNRINRTLAYSNAASSLEQVSGSFTLESKITPNDSSILQIRTGNHKRAVQFLQRDIELLDPGDTFFSTLRLSNERFGPLTFIGNQIPLTNTDINPINESTGAEIILTNSQGRQFVQRFSSEDNTIVPIPVRTFDLAFDYFELTRVDLIGVSFKSFNGYLSLPSVELLAAGSAGDLNYSASLGTWFNINANSAPGVSNNNLGLAEPSVGIYANVLVNYIKTDVQLGSNKKPVAINTHVPSLKIDWNSASNSNNPFSTVLSYYFNHQERNLSFSLAPAIAFIQDNSNGEFLGLFSGELSTSTGFNINTNLELGKNLFYELQGLQRLGTNLSVGAYIKNYSTRNLGLNSRVSGLNYGAIFRYNFTDNNVFLESKIGTGENGFDLQIQGGYRF</sequence>
<gene>
    <name evidence="2" type="ORF">H6G95_18320</name>
</gene>
<accession>A0ABR8EX67</accession>
<proteinExistence type="predicted"/>
<comment type="caution">
    <text evidence="2">The sequence shown here is derived from an EMBL/GenBank/DDBJ whole genome shotgun (WGS) entry which is preliminary data.</text>
</comment>
<feature type="compositionally biased region" description="Basic and acidic residues" evidence="1">
    <location>
        <begin position="102"/>
        <end position="111"/>
    </location>
</feature>
<dbReference type="RefSeq" id="WP_190894766.1">
    <property type="nucleotide sequence ID" value="NZ_JACJTE010000019.1"/>
</dbReference>
<reference evidence="2 3" key="1">
    <citation type="journal article" date="2020" name="ISME J.">
        <title>Comparative genomics reveals insights into cyanobacterial evolution and habitat adaptation.</title>
        <authorList>
            <person name="Chen M.Y."/>
            <person name="Teng W.K."/>
            <person name="Zhao L."/>
            <person name="Hu C.X."/>
            <person name="Zhou Y.K."/>
            <person name="Han B.P."/>
            <person name="Song L.R."/>
            <person name="Shu W.S."/>
        </authorList>
    </citation>
    <scope>NUCLEOTIDE SEQUENCE [LARGE SCALE GENOMIC DNA]</scope>
    <source>
        <strain evidence="2 3">FACHB-391</strain>
    </source>
</reference>
<evidence type="ECO:0000313" key="3">
    <source>
        <dbReference type="Proteomes" id="UP000604661"/>
    </source>
</evidence>
<keyword evidence="3" id="KW-1185">Reference proteome</keyword>
<protein>
    <recommendedName>
        <fullName evidence="4">DUF490 domain-containing protein</fullName>
    </recommendedName>
</protein>
<feature type="region of interest" description="Disordered" evidence="1">
    <location>
        <begin position="102"/>
        <end position="128"/>
    </location>
</feature>